<proteinExistence type="predicted"/>
<protein>
    <recommendedName>
        <fullName evidence="3">Lipid-binding serum glycoprotein N-terminal domain-containing protein</fullName>
    </recommendedName>
</protein>
<dbReference type="AlphaFoldDB" id="A0A368FPX6"/>
<evidence type="ECO:0000313" key="2">
    <source>
        <dbReference type="Proteomes" id="UP000252519"/>
    </source>
</evidence>
<gene>
    <name evidence="1" type="ORF">ANCCAN_19879</name>
</gene>
<dbReference type="Proteomes" id="UP000252519">
    <property type="component" value="Unassembled WGS sequence"/>
</dbReference>
<sequence length="181" mass="20615">MSAQYRCLMKASVKASFVPEATGVIKVKSESAIVKVILKWNDFSFIPNISVHSNVSVDFDNRLWRFGFLTSRIQEMVTSKVNSDIRRMIAGAVEQQLNPLLQKLKQKLTIMGYTNIEWRVQDKLPRVVLKPKNWKAAVIYKEPSNSMLCLNGIMPSLIEGTKNRVEGAAVGRFGRFIRSYF</sequence>
<evidence type="ECO:0000313" key="1">
    <source>
        <dbReference type="EMBL" id="RCN34284.1"/>
    </source>
</evidence>
<reference evidence="1 2" key="1">
    <citation type="submission" date="2014-10" db="EMBL/GenBank/DDBJ databases">
        <title>Draft genome of the hookworm Ancylostoma caninum.</title>
        <authorList>
            <person name="Mitreva M."/>
        </authorList>
    </citation>
    <scope>NUCLEOTIDE SEQUENCE [LARGE SCALE GENOMIC DNA]</scope>
    <source>
        <strain evidence="1 2">Baltimore</strain>
    </source>
</reference>
<dbReference type="EMBL" id="JOJR01000802">
    <property type="protein sequence ID" value="RCN34284.1"/>
    <property type="molecule type" value="Genomic_DNA"/>
</dbReference>
<comment type="caution">
    <text evidence="1">The sequence shown here is derived from an EMBL/GenBank/DDBJ whole genome shotgun (WGS) entry which is preliminary data.</text>
</comment>
<evidence type="ECO:0008006" key="3">
    <source>
        <dbReference type="Google" id="ProtNLM"/>
    </source>
</evidence>
<name>A0A368FPX6_ANCCA</name>
<dbReference type="Gene3D" id="3.15.10.10">
    <property type="entry name" value="Bactericidal permeability-increasing protein, domain 1"/>
    <property type="match status" value="1"/>
</dbReference>
<organism evidence="1 2">
    <name type="scientific">Ancylostoma caninum</name>
    <name type="common">Dog hookworm</name>
    <dbReference type="NCBI Taxonomy" id="29170"/>
    <lineage>
        <taxon>Eukaryota</taxon>
        <taxon>Metazoa</taxon>
        <taxon>Ecdysozoa</taxon>
        <taxon>Nematoda</taxon>
        <taxon>Chromadorea</taxon>
        <taxon>Rhabditida</taxon>
        <taxon>Rhabditina</taxon>
        <taxon>Rhabditomorpha</taxon>
        <taxon>Strongyloidea</taxon>
        <taxon>Ancylostomatidae</taxon>
        <taxon>Ancylostomatinae</taxon>
        <taxon>Ancylostoma</taxon>
    </lineage>
</organism>
<accession>A0A368FPX6</accession>
<keyword evidence="2" id="KW-1185">Reference proteome</keyword>